<proteinExistence type="predicted"/>
<name>A0A841PXC3_9BACL</name>
<evidence type="ECO:0000313" key="2">
    <source>
        <dbReference type="Proteomes" id="UP000568839"/>
    </source>
</evidence>
<accession>A0A841PXC3</accession>
<dbReference type="EMBL" id="JACHHJ010000006">
    <property type="protein sequence ID" value="MBB6451311.1"/>
    <property type="molecule type" value="Genomic_DNA"/>
</dbReference>
<evidence type="ECO:0000313" key="1">
    <source>
        <dbReference type="EMBL" id="MBB6451311.1"/>
    </source>
</evidence>
<dbReference type="AlphaFoldDB" id="A0A841PXC3"/>
<sequence>MTYFDIHRLYAEGFSKKENGSLSLAHRFLTGSKKTLHVKVVSENTNINIINR</sequence>
<reference evidence="1 2" key="1">
    <citation type="submission" date="2020-08" db="EMBL/GenBank/DDBJ databases">
        <title>Genomic Encyclopedia of Type Strains, Phase IV (KMG-IV): sequencing the most valuable type-strain genomes for metagenomic binning, comparative biology and taxonomic classification.</title>
        <authorList>
            <person name="Goeker M."/>
        </authorList>
    </citation>
    <scope>NUCLEOTIDE SEQUENCE [LARGE SCALE GENOMIC DNA]</scope>
    <source>
        <strain evidence="1 2">DSM 21769</strain>
    </source>
</reference>
<gene>
    <name evidence="1" type="ORF">HNR44_003318</name>
</gene>
<comment type="caution">
    <text evidence="1">The sequence shown here is derived from an EMBL/GenBank/DDBJ whole genome shotgun (WGS) entry which is preliminary data.</text>
</comment>
<protein>
    <submittedName>
        <fullName evidence="1">Uncharacterized protein</fullName>
    </submittedName>
</protein>
<dbReference type="Proteomes" id="UP000568839">
    <property type="component" value="Unassembled WGS sequence"/>
</dbReference>
<organism evidence="1 2">
    <name type="scientific">Geomicrobium halophilum</name>
    <dbReference type="NCBI Taxonomy" id="549000"/>
    <lineage>
        <taxon>Bacteria</taxon>
        <taxon>Bacillati</taxon>
        <taxon>Bacillota</taxon>
        <taxon>Bacilli</taxon>
        <taxon>Bacillales</taxon>
        <taxon>Geomicrobium</taxon>
    </lineage>
</organism>
<keyword evidence="2" id="KW-1185">Reference proteome</keyword>
<dbReference type="RefSeq" id="WP_184405394.1">
    <property type="nucleotide sequence ID" value="NZ_JACHHJ010000006.1"/>
</dbReference>